<accession>A0A0A8YYR3</accession>
<reference evidence="1" key="1">
    <citation type="submission" date="2014-09" db="EMBL/GenBank/DDBJ databases">
        <authorList>
            <person name="Magalhaes I.L.F."/>
            <person name="Oliveira U."/>
            <person name="Santos F.R."/>
            <person name="Vidigal T.H.D.A."/>
            <person name="Brescovit A.D."/>
            <person name="Santos A.J."/>
        </authorList>
    </citation>
    <scope>NUCLEOTIDE SEQUENCE</scope>
    <source>
        <tissue evidence="1">Shoot tissue taken approximately 20 cm above the soil surface</tissue>
    </source>
</reference>
<dbReference type="AlphaFoldDB" id="A0A0A8YYR3"/>
<evidence type="ECO:0000313" key="1">
    <source>
        <dbReference type="EMBL" id="JAD30563.1"/>
    </source>
</evidence>
<dbReference type="EMBL" id="GBRH01267332">
    <property type="protein sequence ID" value="JAD30563.1"/>
    <property type="molecule type" value="Transcribed_RNA"/>
</dbReference>
<sequence length="36" mass="4135">MVKIPQLEISDTSIQLLQNFIVSEKCYHGSTSRVRL</sequence>
<proteinExistence type="predicted"/>
<reference evidence="1" key="2">
    <citation type="journal article" date="2015" name="Data Brief">
        <title>Shoot transcriptome of the giant reed, Arundo donax.</title>
        <authorList>
            <person name="Barrero R.A."/>
            <person name="Guerrero F.D."/>
            <person name="Moolhuijzen P."/>
            <person name="Goolsby J.A."/>
            <person name="Tidwell J."/>
            <person name="Bellgard S.E."/>
            <person name="Bellgard M.I."/>
        </authorList>
    </citation>
    <scope>NUCLEOTIDE SEQUENCE</scope>
    <source>
        <tissue evidence="1">Shoot tissue taken approximately 20 cm above the soil surface</tissue>
    </source>
</reference>
<protein>
    <submittedName>
        <fullName evidence="1">Uncharacterized protein</fullName>
    </submittedName>
</protein>
<organism evidence="1">
    <name type="scientific">Arundo donax</name>
    <name type="common">Giant reed</name>
    <name type="synonym">Donax arundinaceus</name>
    <dbReference type="NCBI Taxonomy" id="35708"/>
    <lineage>
        <taxon>Eukaryota</taxon>
        <taxon>Viridiplantae</taxon>
        <taxon>Streptophyta</taxon>
        <taxon>Embryophyta</taxon>
        <taxon>Tracheophyta</taxon>
        <taxon>Spermatophyta</taxon>
        <taxon>Magnoliopsida</taxon>
        <taxon>Liliopsida</taxon>
        <taxon>Poales</taxon>
        <taxon>Poaceae</taxon>
        <taxon>PACMAD clade</taxon>
        <taxon>Arundinoideae</taxon>
        <taxon>Arundineae</taxon>
        <taxon>Arundo</taxon>
    </lineage>
</organism>
<name>A0A0A8YYR3_ARUDO</name>